<sequence length="236" mass="27882">NEYLSEDVDARVIEYEDNQPLLDMFLQKPMGLLSLLDEESGFPKATDQTLVEKFEGNLKSQYFWRPKRMELSFGIHHYAGKVRTLKHCNLPHSKTKNIINYQMRTSEKLINLTKGEAGEATRHARETTNMKTQTVASYFRYSLMDLLSKMVVGQPHFVRCIKPNNERQARKYDKEKVLLQLRYTGILETARIRRLGYSHRILFANFIKRYVDFLSFHVQCIEKFLRRILGNKKRIT</sequence>
<proteinExistence type="inferred from homology"/>
<gene>
    <name evidence="13" type="ORF">Cadr_000026874</name>
</gene>
<evidence type="ECO:0000313" key="13">
    <source>
        <dbReference type="EMBL" id="KAB1254169.1"/>
    </source>
</evidence>
<dbReference type="GO" id="GO:0051491">
    <property type="term" value="P:positive regulation of filopodium assembly"/>
    <property type="evidence" value="ECO:0007669"/>
    <property type="project" value="TreeGrafter"/>
</dbReference>
<reference evidence="13 14" key="1">
    <citation type="journal article" date="2019" name="Mol. Ecol. Resour.">
        <title>Improving Illumina assemblies with Hi-C and long reads: an example with the North African dromedary.</title>
        <authorList>
            <person name="Elbers J.P."/>
            <person name="Rogers M.F."/>
            <person name="Perelman P.L."/>
            <person name="Proskuryakova A.A."/>
            <person name="Serdyukova N.A."/>
            <person name="Johnson W.E."/>
            <person name="Horin P."/>
            <person name="Corander J."/>
            <person name="Murphy D."/>
            <person name="Burger P.A."/>
        </authorList>
    </citation>
    <scope>NUCLEOTIDE SEQUENCE [LARGE SCALE GENOMIC DNA]</scope>
    <source>
        <strain evidence="13">Drom800</strain>
        <tissue evidence="13">Blood</tissue>
    </source>
</reference>
<dbReference type="InterPro" id="IPR052409">
    <property type="entry name" value="Myosin-III_kinase_activity"/>
</dbReference>
<dbReference type="SMART" id="SM00242">
    <property type="entry name" value="MYSc"/>
    <property type="match status" value="1"/>
</dbReference>
<dbReference type="GO" id="GO:0016459">
    <property type="term" value="C:myosin complex"/>
    <property type="evidence" value="ECO:0007669"/>
    <property type="project" value="UniProtKB-KW"/>
</dbReference>
<evidence type="ECO:0000256" key="9">
    <source>
        <dbReference type="ARBA" id="ARBA00023212"/>
    </source>
</evidence>
<comment type="caution">
    <text evidence="13">The sequence shown here is derived from an EMBL/GenBank/DDBJ whole genome shotgun (WGS) entry which is preliminary data.</text>
</comment>
<dbReference type="Gene3D" id="3.40.850.10">
    <property type="entry name" value="Kinesin motor domain"/>
    <property type="match status" value="1"/>
</dbReference>
<keyword evidence="8" id="KW-0505">Motor protein</keyword>
<keyword evidence="4" id="KW-0677">Repeat</keyword>
<dbReference type="AlphaFoldDB" id="A0A5N4C5H3"/>
<evidence type="ECO:0000256" key="7">
    <source>
        <dbReference type="ARBA" id="ARBA00023123"/>
    </source>
</evidence>
<feature type="region of interest" description="Actin-binding" evidence="11">
    <location>
        <begin position="143"/>
        <end position="165"/>
    </location>
</feature>
<dbReference type="GO" id="GO:0004674">
    <property type="term" value="F:protein serine/threonine kinase activity"/>
    <property type="evidence" value="ECO:0007669"/>
    <property type="project" value="TreeGrafter"/>
</dbReference>
<protein>
    <submittedName>
        <fullName evidence="13">Myosin-IIIa</fullName>
    </submittedName>
</protein>
<evidence type="ECO:0000256" key="2">
    <source>
        <dbReference type="ARBA" id="ARBA00004316"/>
    </source>
</evidence>
<dbReference type="Pfam" id="PF00063">
    <property type="entry name" value="Myosin_head"/>
    <property type="match status" value="1"/>
</dbReference>
<dbReference type="GO" id="GO:0001917">
    <property type="term" value="C:photoreceptor inner segment"/>
    <property type="evidence" value="ECO:0007669"/>
    <property type="project" value="TreeGrafter"/>
</dbReference>
<dbReference type="InterPro" id="IPR001609">
    <property type="entry name" value="Myosin_head_motor_dom-like"/>
</dbReference>
<organism evidence="13 14">
    <name type="scientific">Camelus dromedarius</name>
    <name type="common">Dromedary</name>
    <name type="synonym">Arabian camel</name>
    <dbReference type="NCBI Taxonomy" id="9838"/>
    <lineage>
        <taxon>Eukaryota</taxon>
        <taxon>Metazoa</taxon>
        <taxon>Chordata</taxon>
        <taxon>Craniata</taxon>
        <taxon>Vertebrata</taxon>
        <taxon>Euteleostomi</taxon>
        <taxon>Mammalia</taxon>
        <taxon>Eutheria</taxon>
        <taxon>Laurasiatheria</taxon>
        <taxon>Artiodactyla</taxon>
        <taxon>Tylopoda</taxon>
        <taxon>Camelidae</taxon>
        <taxon>Camelus</taxon>
    </lineage>
</organism>
<name>A0A5N4C5H3_CAMDR</name>
<dbReference type="PANTHER" id="PTHR46256:SF4">
    <property type="entry name" value="MYOSIN-IIIA"/>
    <property type="match status" value="1"/>
</dbReference>
<dbReference type="GO" id="GO:0032433">
    <property type="term" value="C:filopodium tip"/>
    <property type="evidence" value="ECO:0007669"/>
    <property type="project" value="TreeGrafter"/>
</dbReference>
<evidence type="ECO:0000313" key="14">
    <source>
        <dbReference type="Proteomes" id="UP000299084"/>
    </source>
</evidence>
<evidence type="ECO:0000259" key="12">
    <source>
        <dbReference type="PROSITE" id="PS51456"/>
    </source>
</evidence>
<dbReference type="EMBL" id="JWIN03000035">
    <property type="protein sequence ID" value="KAB1254169.1"/>
    <property type="molecule type" value="Genomic_DNA"/>
</dbReference>
<accession>A0A5N4C5H3</accession>
<evidence type="ECO:0000256" key="6">
    <source>
        <dbReference type="ARBA" id="ARBA00022840"/>
    </source>
</evidence>
<evidence type="ECO:0000256" key="1">
    <source>
        <dbReference type="ARBA" id="ARBA00004245"/>
    </source>
</evidence>
<dbReference type="GO" id="GO:0007605">
    <property type="term" value="P:sensory perception of sound"/>
    <property type="evidence" value="ECO:0007669"/>
    <property type="project" value="TreeGrafter"/>
</dbReference>
<dbReference type="GO" id="GO:0032426">
    <property type="term" value="C:stereocilium tip"/>
    <property type="evidence" value="ECO:0007669"/>
    <property type="project" value="TreeGrafter"/>
</dbReference>
<dbReference type="Gene3D" id="1.20.58.530">
    <property type="match status" value="1"/>
</dbReference>
<dbReference type="InterPro" id="IPR036961">
    <property type="entry name" value="Kinesin_motor_dom_sf"/>
</dbReference>
<dbReference type="PROSITE" id="PS51456">
    <property type="entry name" value="MYOSIN_MOTOR"/>
    <property type="match status" value="1"/>
</dbReference>
<evidence type="ECO:0000256" key="5">
    <source>
        <dbReference type="ARBA" id="ARBA00022741"/>
    </source>
</evidence>
<dbReference type="GO" id="GO:0030832">
    <property type="term" value="P:regulation of actin filament length"/>
    <property type="evidence" value="ECO:0007669"/>
    <property type="project" value="TreeGrafter"/>
</dbReference>
<keyword evidence="5" id="KW-0547">Nucleotide-binding</keyword>
<keyword evidence="9" id="KW-0206">Cytoskeleton</keyword>
<dbReference type="GO" id="GO:0000146">
    <property type="term" value="F:microfilament motor activity"/>
    <property type="evidence" value="ECO:0007669"/>
    <property type="project" value="TreeGrafter"/>
</dbReference>
<keyword evidence="7 11" id="KW-0518">Myosin</keyword>
<evidence type="ECO:0000256" key="3">
    <source>
        <dbReference type="ARBA" id="ARBA00022490"/>
    </source>
</evidence>
<dbReference type="GO" id="GO:0003779">
    <property type="term" value="F:actin binding"/>
    <property type="evidence" value="ECO:0007669"/>
    <property type="project" value="UniProtKB-KW"/>
</dbReference>
<keyword evidence="3" id="KW-0963">Cytoplasm</keyword>
<feature type="domain" description="Myosin motor" evidence="12">
    <location>
        <begin position="1"/>
        <end position="236"/>
    </location>
</feature>
<dbReference type="InterPro" id="IPR027417">
    <property type="entry name" value="P-loop_NTPase"/>
</dbReference>
<keyword evidence="11" id="KW-0009">Actin-binding</keyword>
<keyword evidence="14" id="KW-1185">Reference proteome</keyword>
<evidence type="ECO:0000256" key="11">
    <source>
        <dbReference type="PROSITE-ProRule" id="PRU00782"/>
    </source>
</evidence>
<keyword evidence="10" id="KW-0966">Cell projection</keyword>
<comment type="similarity">
    <text evidence="11">Belongs to the TRAFAC class myosin-kinesin ATPase superfamily. Myosin family.</text>
</comment>
<keyword evidence="6" id="KW-0067">ATP-binding</keyword>
<evidence type="ECO:0000256" key="4">
    <source>
        <dbReference type="ARBA" id="ARBA00022737"/>
    </source>
</evidence>
<dbReference type="Proteomes" id="UP000299084">
    <property type="component" value="Unassembled WGS sequence"/>
</dbReference>
<comment type="subcellular location">
    <subcellularLocation>
        <location evidence="2">Cell projection</location>
    </subcellularLocation>
    <subcellularLocation>
        <location evidence="1">Cytoplasm</location>
        <location evidence="1">Cytoskeleton</location>
    </subcellularLocation>
</comment>
<dbReference type="Gene3D" id="1.20.120.720">
    <property type="entry name" value="Myosin VI head, motor domain, U50 subdomain"/>
    <property type="match status" value="1"/>
</dbReference>
<dbReference type="SUPFAM" id="SSF52540">
    <property type="entry name" value="P-loop containing nucleoside triphosphate hydrolases"/>
    <property type="match status" value="1"/>
</dbReference>
<dbReference type="GO" id="GO:0005524">
    <property type="term" value="F:ATP binding"/>
    <property type="evidence" value="ECO:0007669"/>
    <property type="project" value="UniProtKB-KW"/>
</dbReference>
<evidence type="ECO:0000256" key="8">
    <source>
        <dbReference type="ARBA" id="ARBA00023175"/>
    </source>
</evidence>
<dbReference type="PANTHER" id="PTHR46256">
    <property type="entry name" value="AGAP011099-PA"/>
    <property type="match status" value="1"/>
</dbReference>
<evidence type="ECO:0000256" key="10">
    <source>
        <dbReference type="ARBA" id="ARBA00023273"/>
    </source>
</evidence>
<feature type="non-terminal residue" evidence="13">
    <location>
        <position position="1"/>
    </location>
</feature>
<comment type="caution">
    <text evidence="11">Lacks conserved residue(s) required for the propagation of feature annotation.</text>
</comment>